<comment type="subcellular location">
    <subcellularLocation>
        <location evidence="2">Membrane</location>
    </subcellularLocation>
</comment>
<feature type="binding site" description="axial binding residue" evidence="13">
    <location>
        <position position="355"/>
    </location>
    <ligand>
        <name>heme</name>
        <dbReference type="ChEBI" id="CHEBI:30413"/>
    </ligand>
    <ligandPart>
        <name>Fe</name>
        <dbReference type="ChEBI" id="CHEBI:18248"/>
    </ligandPart>
</feature>
<evidence type="ECO:0008006" key="16">
    <source>
        <dbReference type="Google" id="ProtNLM"/>
    </source>
</evidence>
<evidence type="ECO:0000256" key="7">
    <source>
        <dbReference type="ARBA" id="ARBA00022723"/>
    </source>
</evidence>
<comment type="similarity">
    <text evidence="4">Belongs to the cytochrome P450 family.</text>
</comment>
<organism evidence="14 15">
    <name type="scientific">Pycnoporus cinnabarinus</name>
    <name type="common">Cinnabar-red polypore</name>
    <name type="synonym">Trametes cinnabarina</name>
    <dbReference type="NCBI Taxonomy" id="5643"/>
    <lineage>
        <taxon>Eukaryota</taxon>
        <taxon>Fungi</taxon>
        <taxon>Dikarya</taxon>
        <taxon>Basidiomycota</taxon>
        <taxon>Agaricomycotina</taxon>
        <taxon>Agaricomycetes</taxon>
        <taxon>Polyporales</taxon>
        <taxon>Polyporaceae</taxon>
        <taxon>Trametes</taxon>
    </lineage>
</organism>
<dbReference type="OrthoDB" id="2789670at2759"/>
<evidence type="ECO:0000256" key="13">
    <source>
        <dbReference type="PIRSR" id="PIRSR602401-1"/>
    </source>
</evidence>
<comment type="caution">
    <text evidence="14">The sequence shown here is derived from an EMBL/GenBank/DDBJ whole genome shotgun (WGS) entry which is preliminary data.</text>
</comment>
<evidence type="ECO:0000256" key="4">
    <source>
        <dbReference type="ARBA" id="ARBA00010617"/>
    </source>
</evidence>
<dbReference type="InterPro" id="IPR001128">
    <property type="entry name" value="Cyt_P450"/>
</dbReference>
<protein>
    <recommendedName>
        <fullName evidence="16">Cytochrome P450</fullName>
    </recommendedName>
</protein>
<evidence type="ECO:0000313" key="14">
    <source>
        <dbReference type="EMBL" id="CDO70543.1"/>
    </source>
</evidence>
<evidence type="ECO:0000313" key="15">
    <source>
        <dbReference type="Proteomes" id="UP000029665"/>
    </source>
</evidence>
<dbReference type="Proteomes" id="UP000029665">
    <property type="component" value="Unassembled WGS sequence"/>
</dbReference>
<dbReference type="InterPro" id="IPR036396">
    <property type="entry name" value="Cyt_P450_sf"/>
</dbReference>
<comment type="cofactor">
    <cofactor evidence="1 13">
        <name>heme</name>
        <dbReference type="ChEBI" id="CHEBI:30413"/>
    </cofactor>
</comment>
<dbReference type="GO" id="GO:0020037">
    <property type="term" value="F:heme binding"/>
    <property type="evidence" value="ECO:0007669"/>
    <property type="project" value="InterPro"/>
</dbReference>
<proteinExistence type="inferred from homology"/>
<dbReference type="OMA" id="PMAMEWA"/>
<comment type="pathway">
    <text evidence="3">Secondary metabolite biosynthesis.</text>
</comment>
<dbReference type="CDD" id="cd11065">
    <property type="entry name" value="CYP64-like"/>
    <property type="match status" value="1"/>
</dbReference>
<evidence type="ECO:0000256" key="1">
    <source>
        <dbReference type="ARBA" id="ARBA00001971"/>
    </source>
</evidence>
<evidence type="ECO:0000256" key="2">
    <source>
        <dbReference type="ARBA" id="ARBA00004370"/>
    </source>
</evidence>
<accession>A0A060SDR3</accession>
<dbReference type="HOGENOM" id="CLU_001570_2_0_1"/>
<keyword evidence="6" id="KW-0812">Transmembrane</keyword>
<keyword evidence="11" id="KW-0503">Monooxygenase</keyword>
<dbReference type="GO" id="GO:0005506">
    <property type="term" value="F:iron ion binding"/>
    <property type="evidence" value="ECO:0007669"/>
    <property type="project" value="InterPro"/>
</dbReference>
<sequence>MIVLGTHEVAVDLLEKRSAKYSDRVHSTMAYLTGWDWALPIIPYGAWWRRSRRAFHEHFNASVIVRYRAVQLEAMGRFLRRLLESPEAFERHIKHFIASSTIRLAYGVDVDKEEDTPYLEIATAAVATFAATFVPGKYLVETFPALRFLPSWMPGAQFKRDGQAWKPRVRRLQETPWNACMSDMLFTTLMTFFLAMASYPEIQTRAQAELDAVVGTNRLPHFDDAGAAPYVVALMKECTRWRVVIPFGILHRSTEEDVYRGRRIPKGTIVVPNQWCVVPFSRALAEKGWLTNTGCARRAFTREERYYPDPEEFRPERYLKEGTCDPGVLDPGDIIFGADTEALHCCSPTSPVSACPGRDFAQAELFVVMASVLHAFTIRPARDAHGVPIPLESAMSDGALS</sequence>
<keyword evidence="5 13" id="KW-0349">Heme</keyword>
<dbReference type="STRING" id="5643.A0A060SDR3"/>
<dbReference type="Gene3D" id="1.10.630.10">
    <property type="entry name" value="Cytochrome P450"/>
    <property type="match status" value="2"/>
</dbReference>
<dbReference type="PRINTS" id="PR00463">
    <property type="entry name" value="EP450I"/>
</dbReference>
<keyword evidence="7 13" id="KW-0479">Metal-binding</keyword>
<keyword evidence="8" id="KW-1133">Transmembrane helix</keyword>
<keyword evidence="12" id="KW-0472">Membrane</keyword>
<dbReference type="EMBL" id="CCBP010000084">
    <property type="protein sequence ID" value="CDO70543.1"/>
    <property type="molecule type" value="Genomic_DNA"/>
</dbReference>
<dbReference type="AlphaFoldDB" id="A0A060SDR3"/>
<evidence type="ECO:0000256" key="9">
    <source>
        <dbReference type="ARBA" id="ARBA00023002"/>
    </source>
</evidence>
<dbReference type="Pfam" id="PF00067">
    <property type="entry name" value="p450"/>
    <property type="match status" value="2"/>
</dbReference>
<dbReference type="GO" id="GO:0004497">
    <property type="term" value="F:monooxygenase activity"/>
    <property type="evidence" value="ECO:0007669"/>
    <property type="project" value="UniProtKB-KW"/>
</dbReference>
<name>A0A060SDR3_PYCCI</name>
<keyword evidence="10 13" id="KW-0408">Iron</keyword>
<dbReference type="GO" id="GO:0016020">
    <property type="term" value="C:membrane"/>
    <property type="evidence" value="ECO:0007669"/>
    <property type="project" value="UniProtKB-SubCell"/>
</dbReference>
<keyword evidence="9" id="KW-0560">Oxidoreductase</keyword>
<dbReference type="SUPFAM" id="SSF48264">
    <property type="entry name" value="Cytochrome P450"/>
    <property type="match status" value="1"/>
</dbReference>
<dbReference type="InterPro" id="IPR002401">
    <property type="entry name" value="Cyt_P450_E_grp-I"/>
</dbReference>
<dbReference type="PANTHER" id="PTHR46300:SF2">
    <property type="entry name" value="CYTOCHROME P450 MONOOXYGENASE ALNH-RELATED"/>
    <property type="match status" value="1"/>
</dbReference>
<dbReference type="GO" id="GO:0016705">
    <property type="term" value="F:oxidoreductase activity, acting on paired donors, with incorporation or reduction of molecular oxygen"/>
    <property type="evidence" value="ECO:0007669"/>
    <property type="project" value="InterPro"/>
</dbReference>
<dbReference type="InterPro" id="IPR050364">
    <property type="entry name" value="Cytochrome_P450_fung"/>
</dbReference>
<evidence type="ECO:0000256" key="11">
    <source>
        <dbReference type="ARBA" id="ARBA00023033"/>
    </source>
</evidence>
<evidence type="ECO:0000256" key="12">
    <source>
        <dbReference type="ARBA" id="ARBA00023136"/>
    </source>
</evidence>
<evidence type="ECO:0000256" key="10">
    <source>
        <dbReference type="ARBA" id="ARBA00023004"/>
    </source>
</evidence>
<evidence type="ECO:0000256" key="5">
    <source>
        <dbReference type="ARBA" id="ARBA00022617"/>
    </source>
</evidence>
<keyword evidence="15" id="KW-1185">Reference proteome</keyword>
<reference evidence="14" key="1">
    <citation type="submission" date="2014-01" db="EMBL/GenBank/DDBJ databases">
        <title>The genome of the white-rot fungus Pycnoporus cinnabarinus: a basidiomycete model with a versatile arsenal for lignocellulosic biomass breakdown.</title>
        <authorList>
            <person name="Levasseur A."/>
            <person name="Lomascolo A."/>
            <person name="Ruiz-Duenas F.J."/>
            <person name="Uzan E."/>
            <person name="Piumi F."/>
            <person name="Kues U."/>
            <person name="Ram A.F.J."/>
            <person name="Murat C."/>
            <person name="Haon M."/>
            <person name="Benoit I."/>
            <person name="Arfi Y."/>
            <person name="Chevret D."/>
            <person name="Drula E."/>
            <person name="Kwon M.J."/>
            <person name="Gouret P."/>
            <person name="Lesage-Meessen L."/>
            <person name="Lombard V."/>
            <person name="Mariette J."/>
            <person name="Noirot C."/>
            <person name="Park J."/>
            <person name="Patyshakuliyeva A."/>
            <person name="Wieneger R.A.B."/>
            <person name="Wosten H.A.B."/>
            <person name="Martin F."/>
            <person name="Coutinho P.M."/>
            <person name="de Vries R."/>
            <person name="Martinez A.T."/>
            <person name="Klopp C."/>
            <person name="Pontarotti P."/>
            <person name="Henrissat B."/>
            <person name="Record E."/>
        </authorList>
    </citation>
    <scope>NUCLEOTIDE SEQUENCE [LARGE SCALE GENOMIC DNA]</scope>
    <source>
        <strain evidence="14">BRFM137</strain>
    </source>
</reference>
<gene>
    <name evidence="14" type="ORF">BN946_scf184573.g11</name>
</gene>
<dbReference type="PANTHER" id="PTHR46300">
    <property type="entry name" value="P450, PUTATIVE (EUROFUNG)-RELATED-RELATED"/>
    <property type="match status" value="1"/>
</dbReference>
<evidence type="ECO:0000256" key="3">
    <source>
        <dbReference type="ARBA" id="ARBA00005179"/>
    </source>
</evidence>
<evidence type="ECO:0000256" key="8">
    <source>
        <dbReference type="ARBA" id="ARBA00022989"/>
    </source>
</evidence>
<evidence type="ECO:0000256" key="6">
    <source>
        <dbReference type="ARBA" id="ARBA00022692"/>
    </source>
</evidence>